<dbReference type="STRING" id="7574.A0A1S3HE11"/>
<dbReference type="PRINTS" id="PR00503">
    <property type="entry name" value="BROMODOMAIN"/>
</dbReference>
<evidence type="ECO:0000313" key="8">
    <source>
        <dbReference type="RefSeq" id="XP_013384312.1"/>
    </source>
</evidence>
<feature type="compositionally biased region" description="Basic and acidic residues" evidence="4">
    <location>
        <begin position="748"/>
        <end position="766"/>
    </location>
</feature>
<feature type="compositionally biased region" description="Basic and acidic residues" evidence="4">
    <location>
        <begin position="549"/>
        <end position="594"/>
    </location>
</feature>
<dbReference type="Proteomes" id="UP000085678">
    <property type="component" value="Unplaced"/>
</dbReference>
<dbReference type="FunCoup" id="A0A1S3HE11">
    <property type="interactions" value="1659"/>
</dbReference>
<dbReference type="InterPro" id="IPR043508">
    <property type="entry name" value="Bromo_Brdt_I"/>
</dbReference>
<feature type="compositionally biased region" description="Polar residues" evidence="4">
    <location>
        <begin position="931"/>
        <end position="943"/>
    </location>
</feature>
<dbReference type="OrthoDB" id="21449at2759"/>
<dbReference type="SMART" id="SM00297">
    <property type="entry name" value="BROMO"/>
    <property type="match status" value="2"/>
</dbReference>
<feature type="compositionally biased region" description="Pro residues" evidence="4">
    <location>
        <begin position="970"/>
        <end position="982"/>
    </location>
</feature>
<dbReference type="PANTHER" id="PTHR22880">
    <property type="entry name" value="FALZ-RELATED BROMODOMAIN-CONTAINING PROTEINS"/>
    <property type="match status" value="1"/>
</dbReference>
<feature type="compositionally biased region" description="Basic residues" evidence="4">
    <location>
        <begin position="732"/>
        <end position="747"/>
    </location>
</feature>
<dbReference type="PROSITE" id="PS51525">
    <property type="entry name" value="NET"/>
    <property type="match status" value="1"/>
</dbReference>
<feature type="compositionally biased region" description="Basic residues" evidence="4">
    <location>
        <begin position="205"/>
        <end position="215"/>
    </location>
</feature>
<feature type="compositionally biased region" description="Polar residues" evidence="4">
    <location>
        <begin position="20"/>
        <end position="35"/>
    </location>
</feature>
<evidence type="ECO:0000259" key="6">
    <source>
        <dbReference type="PROSITE" id="PS51525"/>
    </source>
</evidence>
<organism evidence="7 8">
    <name type="scientific">Lingula anatina</name>
    <name type="common">Brachiopod</name>
    <name type="synonym">Lingula unguis</name>
    <dbReference type="NCBI Taxonomy" id="7574"/>
    <lineage>
        <taxon>Eukaryota</taxon>
        <taxon>Metazoa</taxon>
        <taxon>Spiralia</taxon>
        <taxon>Lophotrochozoa</taxon>
        <taxon>Brachiopoda</taxon>
        <taxon>Linguliformea</taxon>
        <taxon>Lingulata</taxon>
        <taxon>Lingulida</taxon>
        <taxon>Linguloidea</taxon>
        <taxon>Lingulidae</taxon>
        <taxon>Lingula</taxon>
    </lineage>
</organism>
<gene>
    <name evidence="8" type="primary">LOC106154497</name>
</gene>
<dbReference type="GO" id="GO:0006355">
    <property type="term" value="P:regulation of DNA-templated transcription"/>
    <property type="evidence" value="ECO:0007669"/>
    <property type="project" value="TreeGrafter"/>
</dbReference>
<dbReference type="Gene3D" id="1.20.920.10">
    <property type="entry name" value="Bromodomain-like"/>
    <property type="match status" value="2"/>
</dbReference>
<feature type="domain" description="Bromo" evidence="5">
    <location>
        <begin position="102"/>
        <end position="174"/>
    </location>
</feature>
<dbReference type="FunFam" id="1.20.1270.220:FF:000001">
    <property type="entry name" value="bromodomain-containing protein 2 isoform X1"/>
    <property type="match status" value="1"/>
</dbReference>
<dbReference type="CDD" id="cd05497">
    <property type="entry name" value="Bromo_Brdt_I_like"/>
    <property type="match status" value="1"/>
</dbReference>
<dbReference type="InterPro" id="IPR001487">
    <property type="entry name" value="Bromodomain"/>
</dbReference>
<feature type="compositionally biased region" description="Basic and acidic residues" evidence="4">
    <location>
        <begin position="1155"/>
        <end position="1172"/>
    </location>
</feature>
<feature type="region of interest" description="Disordered" evidence="4">
    <location>
        <begin position="483"/>
        <end position="672"/>
    </location>
</feature>
<dbReference type="CDD" id="cd05498">
    <property type="entry name" value="Bromo_Brdt_II_like"/>
    <property type="match status" value="1"/>
</dbReference>
<dbReference type="Pfam" id="PF17035">
    <property type="entry name" value="BET"/>
    <property type="match status" value="1"/>
</dbReference>
<dbReference type="InterPro" id="IPR018359">
    <property type="entry name" value="Bromodomain_CS"/>
</dbReference>
<dbReference type="KEGG" id="lak:106154497"/>
<dbReference type="InterPro" id="IPR031354">
    <property type="entry name" value="BRD4_CDT"/>
</dbReference>
<feature type="domain" description="NET" evidence="6">
    <location>
        <begin position="657"/>
        <end position="739"/>
    </location>
</feature>
<feature type="compositionally biased region" description="Basic and acidic residues" evidence="4">
    <location>
        <begin position="1"/>
        <end position="14"/>
    </location>
</feature>
<dbReference type="AlphaFoldDB" id="A0A1S3HE11"/>
<feature type="compositionally biased region" description="Basic residues" evidence="4">
    <location>
        <begin position="631"/>
        <end position="645"/>
    </location>
</feature>
<feature type="compositionally biased region" description="Low complexity" evidence="4">
    <location>
        <begin position="1057"/>
        <end position="1070"/>
    </location>
</feature>
<evidence type="ECO:0000256" key="2">
    <source>
        <dbReference type="ARBA" id="ARBA00023117"/>
    </source>
</evidence>
<feature type="compositionally biased region" description="Pro residues" evidence="4">
    <location>
        <begin position="598"/>
        <end position="613"/>
    </location>
</feature>
<dbReference type="GeneID" id="106154497"/>
<protein>
    <submittedName>
        <fullName evidence="8">Bromodomain-containing protein 3 isoform X1</fullName>
    </submittedName>
</protein>
<dbReference type="PROSITE" id="PS00633">
    <property type="entry name" value="BROMODOMAIN_1"/>
    <property type="match status" value="2"/>
</dbReference>
<dbReference type="InterPro" id="IPR036427">
    <property type="entry name" value="Bromodomain-like_sf"/>
</dbReference>
<feature type="compositionally biased region" description="Low complexity" evidence="4">
    <location>
        <begin position="793"/>
        <end position="822"/>
    </location>
</feature>
<dbReference type="InterPro" id="IPR038336">
    <property type="entry name" value="NET_sf"/>
</dbReference>
<feature type="compositionally biased region" description="Polar residues" evidence="4">
    <location>
        <begin position="57"/>
        <end position="77"/>
    </location>
</feature>
<dbReference type="InterPro" id="IPR050935">
    <property type="entry name" value="Bromo_chromatin_reader"/>
</dbReference>
<feature type="compositionally biased region" description="Pro residues" evidence="4">
    <location>
        <begin position="218"/>
        <end position="230"/>
    </location>
</feature>
<feature type="compositionally biased region" description="Polar residues" evidence="4">
    <location>
        <begin position="838"/>
        <end position="867"/>
    </location>
</feature>
<dbReference type="Pfam" id="PF17105">
    <property type="entry name" value="BRD4_CDT"/>
    <property type="match status" value="1"/>
</dbReference>
<evidence type="ECO:0000313" key="7">
    <source>
        <dbReference type="Proteomes" id="UP000085678"/>
    </source>
</evidence>
<dbReference type="Gene3D" id="1.20.1270.220">
    <property type="match status" value="1"/>
</dbReference>
<dbReference type="InterPro" id="IPR043509">
    <property type="entry name" value="Bromo_Brdt_II"/>
</dbReference>
<feature type="compositionally biased region" description="Polar residues" evidence="4">
    <location>
        <begin position="353"/>
        <end position="368"/>
    </location>
</feature>
<name>A0A1S3HE11_LINAN</name>
<dbReference type="RefSeq" id="XP_013384312.1">
    <property type="nucleotide sequence ID" value="XM_013528858.1"/>
</dbReference>
<evidence type="ECO:0000259" key="5">
    <source>
        <dbReference type="PROSITE" id="PS50014"/>
    </source>
</evidence>
<feature type="domain" description="Bromo" evidence="5">
    <location>
        <begin position="394"/>
        <end position="466"/>
    </location>
</feature>
<evidence type="ECO:0000256" key="4">
    <source>
        <dbReference type="SAM" id="MobiDB-lite"/>
    </source>
</evidence>
<dbReference type="Pfam" id="PF00439">
    <property type="entry name" value="Bromodomain"/>
    <property type="match status" value="2"/>
</dbReference>
<dbReference type="SUPFAM" id="SSF47370">
    <property type="entry name" value="Bromodomain"/>
    <property type="match status" value="2"/>
</dbReference>
<keyword evidence="7" id="KW-1185">Reference proteome</keyword>
<feature type="compositionally biased region" description="Basic and acidic residues" evidence="4">
    <location>
        <begin position="1038"/>
        <end position="1053"/>
    </location>
</feature>
<dbReference type="PROSITE" id="PS50014">
    <property type="entry name" value="BROMODOMAIN_2"/>
    <property type="match status" value="2"/>
</dbReference>
<proteinExistence type="predicted"/>
<feature type="region of interest" description="Disordered" evidence="4">
    <location>
        <begin position="201"/>
        <end position="377"/>
    </location>
</feature>
<feature type="region of interest" description="Disordered" evidence="4">
    <location>
        <begin position="885"/>
        <end position="1180"/>
    </location>
</feature>
<keyword evidence="1" id="KW-0677">Repeat</keyword>
<dbReference type="GO" id="GO:0000785">
    <property type="term" value="C:chromatin"/>
    <property type="evidence" value="ECO:0007669"/>
    <property type="project" value="TreeGrafter"/>
</dbReference>
<reference evidence="8" key="1">
    <citation type="submission" date="2025-08" db="UniProtKB">
        <authorList>
            <consortium name="RefSeq"/>
        </authorList>
    </citation>
    <scope>IDENTIFICATION</scope>
    <source>
        <tissue evidence="8">Gonads</tissue>
    </source>
</reference>
<feature type="compositionally biased region" description="Basic and acidic residues" evidence="4">
    <location>
        <begin position="1085"/>
        <end position="1140"/>
    </location>
</feature>
<keyword evidence="2 3" id="KW-0103">Bromodomain</keyword>
<feature type="compositionally biased region" description="Basic and acidic residues" evidence="4">
    <location>
        <begin position="525"/>
        <end position="536"/>
    </location>
</feature>
<dbReference type="GO" id="GO:0006338">
    <property type="term" value="P:chromatin remodeling"/>
    <property type="evidence" value="ECO:0007669"/>
    <property type="project" value="TreeGrafter"/>
</dbReference>
<evidence type="ECO:0000256" key="3">
    <source>
        <dbReference type="PROSITE-ProRule" id="PRU00035"/>
    </source>
</evidence>
<feature type="compositionally biased region" description="Polar residues" evidence="4">
    <location>
        <begin position="239"/>
        <end position="256"/>
    </location>
</feature>
<dbReference type="FunFam" id="1.20.920.10:FF:000002">
    <property type="entry name" value="Bromodomain-containing protein 4"/>
    <property type="match status" value="1"/>
</dbReference>
<dbReference type="InterPro" id="IPR027353">
    <property type="entry name" value="NET_dom"/>
</dbReference>
<dbReference type="FunFam" id="1.20.920.10:FF:000003">
    <property type="entry name" value="Bromodomain-containing protein 2"/>
    <property type="match status" value="1"/>
</dbReference>
<feature type="compositionally biased region" description="Low complexity" evidence="4">
    <location>
        <begin position="1016"/>
        <end position="1036"/>
    </location>
</feature>
<feature type="compositionally biased region" description="Low complexity" evidence="4">
    <location>
        <begin position="614"/>
        <end position="630"/>
    </location>
</feature>
<dbReference type="PANTHER" id="PTHR22880:SF225">
    <property type="entry name" value="BROMODOMAIN-CONTAINING PROTEIN BET-1-RELATED"/>
    <property type="match status" value="1"/>
</dbReference>
<dbReference type="GO" id="GO:0005634">
    <property type="term" value="C:nucleus"/>
    <property type="evidence" value="ECO:0007669"/>
    <property type="project" value="TreeGrafter"/>
</dbReference>
<feature type="region of interest" description="Disordered" evidence="4">
    <location>
        <begin position="730"/>
        <end position="871"/>
    </location>
</feature>
<feature type="region of interest" description="Disordered" evidence="4">
    <location>
        <begin position="1"/>
        <end position="85"/>
    </location>
</feature>
<evidence type="ECO:0000256" key="1">
    <source>
        <dbReference type="ARBA" id="ARBA00022737"/>
    </source>
</evidence>
<accession>A0A1S3HE11</accession>
<feature type="compositionally biased region" description="Low complexity" evidence="4">
    <location>
        <begin position="257"/>
        <end position="269"/>
    </location>
</feature>
<dbReference type="InParanoid" id="A0A1S3HE11"/>
<sequence>MCSEESSRKMDTKSHPALQGYQQNAPNINSGNGTSDQEHETGTNNTAANNNVKPEPTDSNKPPGNDTGSSPASQTPNTMPPRKGRLTNQLNYLLKVVMKSVYKHQMGWPFHHPVDASKLNLPDYHKIIKQPMDLGTIRKRLETNYYYSAKECIQDFNTMFTNCYVYNKPGEDVVLMAQTLEKLFLQKVAQMPQEEYEMTAPVKKGPGRTPHHVRAQPKAPPVPKPLPPQQQQPVILNSPPVTSQISAMPQSTESGVTPTTTATPTATPTNAIDSSGYGMVGPTKLKKGVKRKADTTTPSAVNDSVYDPPYEPRAAKLGLSRRESNRQIKKPKKDLPEDQVSTHDIIPTAVPPSRTQPVETGTAPAQHSTKSKKGKLSEQLKYSSNIIKELLSKKHSQYAWPFYKPVDAELLGLHDYHDIIKKPMDLGTVKTKMDRREYRTAAEFAEDVRVIFTNCYRYNPPDSDVVLMAKKLQDVFELRYAKMPEEPPSAPETASIGDQSEDKGGASSDSDSIQSEPEEVQSDSEVERERKLKELAEQLSMVQEQLGKLTEEQARKLKEKKAREKEKEKEKKKDTSSKRKKKEKDTKDKDKKTEPLLPVVPPVVVPPSIPEPPKSAAKPASKTPKTTKTANQKRARTNSRAKKNKPVNSTSAVPGFDSEDEDNAKPMTYDEKRQLSLDINKLPGDKLGRVVHIIQSREPSLRDSNPDEIEIDFETLKPSTLRELESYVAACLKKKPRKPYTPKRPPGKSKEEAQQEKKQELEKRLQDVTGQLGGNKPKTPKKESSHVDVVGGSQSRLSASSSSTSDSDSSSDSSSSGSSSSDSESETPTKKNKLNIKQGKSPSHTSPRRQSTQSVNGTVKPTQQLLQKQKIPPVSAAGAFFPAVTQKAPVPPPPALPTRAPISHSMPQQPSRPVAVATPKPQPKPTVTPQSPGNTSTLSNLLTGNVPGSPPVSKQALPPTPSIIHQAPSTAPPYKPTPPPVVKAPSPSKEPVKFTMGGDDESPKSSPKPAPPGATVSSSGVSGSFGVPSLSSSGSSENLKKLADKGQKKDVKIKNIGSWSSLANLSSSQSGGSGVKKTSAAHSFELFKKQAKEKEERERLLKMQEEQRKRDKEQAEKERHKAEQERQREREEEEALEKARQSQLQQQRQQEQEEQEKRNAERERERMRETERRRRAALANQIDMNAQSELMASFEEML</sequence>